<dbReference type="Proteomes" id="UP000027361">
    <property type="component" value="Unassembled WGS sequence"/>
</dbReference>
<dbReference type="SUPFAM" id="SSF53187">
    <property type="entry name" value="Zn-dependent exopeptidases"/>
    <property type="match status" value="1"/>
</dbReference>
<evidence type="ECO:0000256" key="7">
    <source>
        <dbReference type="ARBA" id="ARBA00022723"/>
    </source>
</evidence>
<evidence type="ECO:0000256" key="1">
    <source>
        <dbReference type="ARBA" id="ARBA00001947"/>
    </source>
</evidence>
<evidence type="ECO:0000313" key="21">
    <source>
        <dbReference type="Proteomes" id="UP000027361"/>
    </source>
</evidence>
<gene>
    <name evidence="20" type="ORF">K437DRAFT_226800</name>
</gene>
<dbReference type="PRINTS" id="PR00765">
    <property type="entry name" value="CRBOXYPTASEA"/>
</dbReference>
<dbReference type="GO" id="GO:0006508">
    <property type="term" value="P:proteolysis"/>
    <property type="evidence" value="ECO:0007669"/>
    <property type="project" value="UniProtKB-KW"/>
</dbReference>
<evidence type="ECO:0000256" key="5">
    <source>
        <dbReference type="ARBA" id="ARBA00022645"/>
    </source>
</evidence>
<dbReference type="PANTHER" id="PTHR11705">
    <property type="entry name" value="PROTEASE FAMILY M14 CARBOXYPEPTIDASE A,B"/>
    <property type="match status" value="1"/>
</dbReference>
<evidence type="ECO:0000256" key="17">
    <source>
        <dbReference type="SAM" id="MobiDB-lite"/>
    </source>
</evidence>
<feature type="active site" description="Proton donor/acceptor" evidence="16">
    <location>
        <position position="440"/>
    </location>
</feature>
<dbReference type="InParanoid" id="A0A066VSA5"/>
<dbReference type="PANTHER" id="PTHR11705:SF147">
    <property type="entry name" value="INACTIVE METALLOCARBOXYPEPTIDASE ECM14"/>
    <property type="match status" value="1"/>
</dbReference>
<keyword evidence="6" id="KW-0645">Protease</keyword>
<reference evidence="20 21" key="1">
    <citation type="submission" date="2014-05" db="EMBL/GenBank/DDBJ databases">
        <title>Draft genome sequence of a rare smut relative, Tilletiaria anomala UBC 951.</title>
        <authorList>
            <consortium name="DOE Joint Genome Institute"/>
            <person name="Toome M."/>
            <person name="Kuo A."/>
            <person name="Henrissat B."/>
            <person name="Lipzen A."/>
            <person name="Tritt A."/>
            <person name="Yoshinaga Y."/>
            <person name="Zane M."/>
            <person name="Barry K."/>
            <person name="Grigoriev I.V."/>
            <person name="Spatafora J.W."/>
            <person name="Aimea M.C."/>
        </authorList>
    </citation>
    <scope>NUCLEOTIDE SEQUENCE [LARGE SCALE GENOMIC DNA]</scope>
    <source>
        <strain evidence="20 21">UBC 951</strain>
    </source>
</reference>
<feature type="domain" description="Peptidase M14" evidence="19">
    <location>
        <begin position="79"/>
        <end position="474"/>
    </location>
</feature>
<feature type="compositionally biased region" description="Basic residues" evidence="17">
    <location>
        <begin position="217"/>
        <end position="246"/>
    </location>
</feature>
<evidence type="ECO:0000256" key="13">
    <source>
        <dbReference type="ARBA" id="ARBA00025210"/>
    </source>
</evidence>
<keyword evidence="21" id="KW-1185">Reference proteome</keyword>
<dbReference type="EMBL" id="JMSN01000080">
    <property type="protein sequence ID" value="KDN41435.1"/>
    <property type="molecule type" value="Genomic_DNA"/>
</dbReference>
<comment type="subcellular location">
    <subcellularLocation>
        <location evidence="2">Secreted</location>
    </subcellularLocation>
</comment>
<evidence type="ECO:0000256" key="12">
    <source>
        <dbReference type="ARBA" id="ARBA00023157"/>
    </source>
</evidence>
<feature type="signal peptide" evidence="18">
    <location>
        <begin position="1"/>
        <end position="18"/>
    </location>
</feature>
<evidence type="ECO:0000259" key="19">
    <source>
        <dbReference type="PROSITE" id="PS52035"/>
    </source>
</evidence>
<dbReference type="InterPro" id="IPR000834">
    <property type="entry name" value="Peptidase_M14"/>
</dbReference>
<sequence>MRLFTALIALTVLGAGRRQFNSDHGRSPGVLGPPLASAAPAPASVQTIFQAPKDNAERNDQSRLAAKGKGKSNEQFHEAYHTYNEIEDYITQLVSIYPQFASVISLGTTWENRSILALQISLPSDDGDNEPGSSEEPPSWWRENLQALLHRLSFYRPADSGLKPGLMVVAGTHAREWVSTASSLYFADKVLSLAQEYQTGLPPAPVPPHISESRAAMRSRKSKAKSHDQKRRRGRIHRRKPQKPKHDHASLLTPMEAYYLLDAFTLTLVPLSNPDGYAYTWDKHKGNRLWKKNRQPASSGEETECIGIDVNRNWDYAFVPSSDPAARCSESFAGSEALEALETRALSNFLLDEGNNVKAFVDLHSYGQHVMYPFATSCQEALPDEEDLAEVALGSAKALRELHKSSFTTGRICDLLFSSWSNSIDWSYAVAKIKWSFAVELRDVGTYGFLLPAQQIVPTGEELVSMLAYLLHFIEKVRSRKRSFDRSCADCEADRNYAYMHLYYMQKEN</sequence>
<evidence type="ECO:0000313" key="20">
    <source>
        <dbReference type="EMBL" id="KDN41435.1"/>
    </source>
</evidence>
<keyword evidence="10" id="KW-0862">Zinc</keyword>
<comment type="caution">
    <text evidence="20">The sequence shown here is derived from an EMBL/GenBank/DDBJ whole genome shotgun (WGS) entry which is preliminary data.</text>
</comment>
<dbReference type="OrthoDB" id="3626597at2759"/>
<evidence type="ECO:0000256" key="14">
    <source>
        <dbReference type="ARBA" id="ARBA00026187"/>
    </source>
</evidence>
<dbReference type="OMA" id="WFYHQLH"/>
<keyword evidence="11" id="KW-0482">Metalloprotease</keyword>
<evidence type="ECO:0000256" key="3">
    <source>
        <dbReference type="ARBA" id="ARBA00005988"/>
    </source>
</evidence>
<dbReference type="InterPro" id="IPR057246">
    <property type="entry name" value="CARBOXYPEPT_ZN_1"/>
</dbReference>
<protein>
    <recommendedName>
        <fullName evidence="14">Inactive metallocarboxypeptidase ECM14</fullName>
    </recommendedName>
    <alternativeName>
        <fullName evidence="15">Inactive metallocarboxypeptidase ecm14</fullName>
    </alternativeName>
</protein>
<evidence type="ECO:0000256" key="11">
    <source>
        <dbReference type="ARBA" id="ARBA00023049"/>
    </source>
</evidence>
<accession>A0A066VSA5</accession>
<evidence type="ECO:0000256" key="10">
    <source>
        <dbReference type="ARBA" id="ARBA00022833"/>
    </source>
</evidence>
<keyword evidence="9" id="KW-0378">Hydrolase</keyword>
<feature type="region of interest" description="Disordered" evidence="17">
    <location>
        <begin position="52"/>
        <end position="73"/>
    </location>
</feature>
<evidence type="ECO:0000256" key="18">
    <source>
        <dbReference type="SAM" id="SignalP"/>
    </source>
</evidence>
<evidence type="ECO:0000256" key="6">
    <source>
        <dbReference type="ARBA" id="ARBA00022670"/>
    </source>
</evidence>
<dbReference type="GeneID" id="25262589"/>
<feature type="region of interest" description="Disordered" evidence="17">
    <location>
        <begin position="201"/>
        <end position="248"/>
    </location>
</feature>
<evidence type="ECO:0000256" key="9">
    <source>
        <dbReference type="ARBA" id="ARBA00022801"/>
    </source>
</evidence>
<name>A0A066VSA5_TILAU</name>
<evidence type="ECO:0000256" key="4">
    <source>
        <dbReference type="ARBA" id="ARBA00022525"/>
    </source>
</evidence>
<dbReference type="GO" id="GO:0005615">
    <property type="term" value="C:extracellular space"/>
    <property type="evidence" value="ECO:0007669"/>
    <property type="project" value="TreeGrafter"/>
</dbReference>
<dbReference type="GO" id="GO:0004181">
    <property type="term" value="F:metallocarboxypeptidase activity"/>
    <property type="evidence" value="ECO:0007669"/>
    <property type="project" value="InterPro"/>
</dbReference>
<feature type="chain" id="PRO_5001628429" description="Inactive metallocarboxypeptidase ECM14" evidence="18">
    <location>
        <begin position="19"/>
        <end position="509"/>
    </location>
</feature>
<keyword evidence="8 18" id="KW-0732">Signal</keyword>
<evidence type="ECO:0000256" key="8">
    <source>
        <dbReference type="ARBA" id="ARBA00022729"/>
    </source>
</evidence>
<comment type="cofactor">
    <cofactor evidence="1">
        <name>Zn(2+)</name>
        <dbReference type="ChEBI" id="CHEBI:29105"/>
    </cofactor>
</comment>
<dbReference type="HOGENOM" id="CLU_019326_1_1_1"/>
<dbReference type="RefSeq" id="XP_013241725.1">
    <property type="nucleotide sequence ID" value="XM_013386271.1"/>
</dbReference>
<keyword evidence="7" id="KW-0479">Metal-binding</keyword>
<comment type="similarity">
    <text evidence="3 16">Belongs to the peptidase M14 family.</text>
</comment>
<dbReference type="AlphaFoldDB" id="A0A066VSA5"/>
<dbReference type="SMART" id="SM00631">
    <property type="entry name" value="Zn_pept"/>
    <property type="match status" value="1"/>
</dbReference>
<dbReference type="FunFam" id="3.40.630.10:FF:000084">
    <property type="entry name" value="Carboxypeptidase B2"/>
    <property type="match status" value="1"/>
</dbReference>
<dbReference type="FunCoup" id="A0A066VSA5">
    <property type="interactions" value="4"/>
</dbReference>
<keyword evidence="12" id="KW-1015">Disulfide bond</keyword>
<dbReference type="PROSITE" id="PS52035">
    <property type="entry name" value="PEPTIDASE_M14"/>
    <property type="match status" value="1"/>
</dbReference>
<evidence type="ECO:0000256" key="2">
    <source>
        <dbReference type="ARBA" id="ARBA00004613"/>
    </source>
</evidence>
<evidence type="ECO:0000256" key="16">
    <source>
        <dbReference type="PROSITE-ProRule" id="PRU01379"/>
    </source>
</evidence>
<dbReference type="PROSITE" id="PS00132">
    <property type="entry name" value="CARBOXYPEPT_ZN_1"/>
    <property type="match status" value="1"/>
</dbReference>
<keyword evidence="4" id="KW-0964">Secreted</keyword>
<evidence type="ECO:0000256" key="15">
    <source>
        <dbReference type="ARBA" id="ARBA00026213"/>
    </source>
</evidence>
<keyword evidence="5" id="KW-0121">Carboxypeptidase</keyword>
<dbReference type="GO" id="GO:0008270">
    <property type="term" value="F:zinc ion binding"/>
    <property type="evidence" value="ECO:0007669"/>
    <property type="project" value="InterPro"/>
</dbReference>
<dbReference type="Gene3D" id="3.40.630.10">
    <property type="entry name" value="Zn peptidases"/>
    <property type="match status" value="1"/>
</dbReference>
<comment type="function">
    <text evidence="13">Inactive carboxypeptidase that may play a role in cell wall organization and biogenesis.</text>
</comment>
<dbReference type="Pfam" id="PF00246">
    <property type="entry name" value="Peptidase_M14"/>
    <property type="match status" value="2"/>
</dbReference>
<organism evidence="20 21">
    <name type="scientific">Tilletiaria anomala (strain ATCC 24038 / CBS 436.72 / UBC 951)</name>
    <dbReference type="NCBI Taxonomy" id="1037660"/>
    <lineage>
        <taxon>Eukaryota</taxon>
        <taxon>Fungi</taxon>
        <taxon>Dikarya</taxon>
        <taxon>Basidiomycota</taxon>
        <taxon>Ustilaginomycotina</taxon>
        <taxon>Exobasidiomycetes</taxon>
        <taxon>Georgefischeriales</taxon>
        <taxon>Tilletiariaceae</taxon>
        <taxon>Tilletiaria</taxon>
    </lineage>
</organism>
<dbReference type="STRING" id="1037660.A0A066VSA5"/>
<dbReference type="CDD" id="cd03860">
    <property type="entry name" value="M14_CP_A-B_like"/>
    <property type="match status" value="1"/>
</dbReference>
<proteinExistence type="inferred from homology"/>